<gene>
    <name evidence="9" type="ORF">MELLADRAFT_88345</name>
</gene>
<dbReference type="EMBL" id="GL883115">
    <property type="protein sequence ID" value="EGG05050.1"/>
    <property type="molecule type" value="Genomic_DNA"/>
</dbReference>
<feature type="transmembrane region" description="Helical" evidence="7">
    <location>
        <begin position="44"/>
        <end position="67"/>
    </location>
</feature>
<dbReference type="InterPro" id="IPR036259">
    <property type="entry name" value="MFS_trans_sf"/>
</dbReference>
<evidence type="ECO:0000256" key="7">
    <source>
        <dbReference type="SAM" id="Phobius"/>
    </source>
</evidence>
<dbReference type="GO" id="GO:0000329">
    <property type="term" value="C:fungal-type vacuole membrane"/>
    <property type="evidence" value="ECO:0007669"/>
    <property type="project" value="TreeGrafter"/>
</dbReference>
<dbReference type="eggNOG" id="KOG0254">
    <property type="taxonomic scope" value="Eukaryota"/>
</dbReference>
<feature type="transmembrane region" description="Helical" evidence="7">
    <location>
        <begin position="128"/>
        <end position="153"/>
    </location>
</feature>
<evidence type="ECO:0000313" key="9">
    <source>
        <dbReference type="EMBL" id="EGG05050.1"/>
    </source>
</evidence>
<evidence type="ECO:0000256" key="5">
    <source>
        <dbReference type="ARBA" id="ARBA00023136"/>
    </source>
</evidence>
<dbReference type="InParanoid" id="F4RRE0"/>
<accession>F4RRE0</accession>
<keyword evidence="3 7" id="KW-0812">Transmembrane</keyword>
<evidence type="ECO:0000256" key="2">
    <source>
        <dbReference type="ARBA" id="ARBA00022448"/>
    </source>
</evidence>
<dbReference type="VEuPathDB" id="FungiDB:MELLADRAFT_88345"/>
<keyword evidence="10" id="KW-1185">Reference proteome</keyword>
<feature type="region of interest" description="Disordered" evidence="6">
    <location>
        <begin position="1"/>
        <end position="22"/>
    </location>
</feature>
<sequence>MRIMAIKRNQSSGNDETTPLLRSHDHDLQEPLARPIDLPSYKKVTIFAATWTGTIVATLSSSIASSFSAANEVSWLGTSYLLALSATSPLYGRLSNLIGRRLSIFIALTLFTIGTIACGLSTSMNSFIIARFVAGTGGGGVMTTSSIIACDLVPLNRRGVVQGLTSICFGAGAALGGPLGGWLAEGLGWRSPFIGQVPVLVLAMGMVAYFIDYRCEGEATNKAELIRRIDWWGSLSLVLWNGSLLLSLSFKNDQQLPWTDPRARVASEPVLPIKLLKQKSPSSIACTYFLISMVFYSVLYMYPMYLETVASQTSSEAGLHLVSNSIAIAFGSLLSGLLIRLTSRHKAITVGGAVFFGTGSAIMLASGLKQAWSQWIAIIPIGFGFSSVLTSLLARKSQIDIVTVSLWSTVGLMVSVSAEEMAIATALIYLFRYTGQVVGVAIV</sequence>
<dbReference type="OrthoDB" id="3437016at2759"/>
<dbReference type="PANTHER" id="PTHR23501">
    <property type="entry name" value="MAJOR FACILITATOR SUPERFAMILY"/>
    <property type="match status" value="1"/>
</dbReference>
<dbReference type="GeneID" id="18934846"/>
<dbReference type="PROSITE" id="PS50850">
    <property type="entry name" value="MFS"/>
    <property type="match status" value="1"/>
</dbReference>
<organism evidence="10">
    <name type="scientific">Melampsora larici-populina (strain 98AG31 / pathotype 3-4-7)</name>
    <name type="common">Poplar leaf rust fungus</name>
    <dbReference type="NCBI Taxonomy" id="747676"/>
    <lineage>
        <taxon>Eukaryota</taxon>
        <taxon>Fungi</taxon>
        <taxon>Dikarya</taxon>
        <taxon>Basidiomycota</taxon>
        <taxon>Pucciniomycotina</taxon>
        <taxon>Pucciniomycetes</taxon>
        <taxon>Pucciniales</taxon>
        <taxon>Melampsoraceae</taxon>
        <taxon>Melampsora</taxon>
    </lineage>
</organism>
<dbReference type="GO" id="GO:0005886">
    <property type="term" value="C:plasma membrane"/>
    <property type="evidence" value="ECO:0007669"/>
    <property type="project" value="TreeGrafter"/>
</dbReference>
<dbReference type="PANTHER" id="PTHR23501:SF191">
    <property type="entry name" value="VACUOLAR BASIC AMINO ACID TRANSPORTER 4"/>
    <property type="match status" value="1"/>
</dbReference>
<protein>
    <recommendedName>
        <fullName evidence="8">Major facilitator superfamily (MFS) profile domain-containing protein</fullName>
    </recommendedName>
</protein>
<dbReference type="RefSeq" id="XP_007411803.1">
    <property type="nucleotide sequence ID" value="XM_007411741.1"/>
</dbReference>
<feature type="domain" description="Major facilitator superfamily (MFS) profile" evidence="8">
    <location>
        <begin position="38"/>
        <end position="443"/>
    </location>
</feature>
<feature type="transmembrane region" description="Helical" evidence="7">
    <location>
        <begin position="193"/>
        <end position="211"/>
    </location>
</feature>
<proteinExistence type="predicted"/>
<evidence type="ECO:0000259" key="8">
    <source>
        <dbReference type="PROSITE" id="PS50850"/>
    </source>
</evidence>
<dbReference type="Proteomes" id="UP000001072">
    <property type="component" value="Unassembled WGS sequence"/>
</dbReference>
<dbReference type="Gene3D" id="1.20.1250.20">
    <property type="entry name" value="MFS general substrate transporter like domains"/>
    <property type="match status" value="1"/>
</dbReference>
<evidence type="ECO:0000256" key="6">
    <source>
        <dbReference type="SAM" id="MobiDB-lite"/>
    </source>
</evidence>
<keyword evidence="2" id="KW-0813">Transport</keyword>
<evidence type="ECO:0000256" key="3">
    <source>
        <dbReference type="ARBA" id="ARBA00022692"/>
    </source>
</evidence>
<dbReference type="STRING" id="747676.F4RRE0"/>
<feature type="transmembrane region" description="Helical" evidence="7">
    <location>
        <begin position="284"/>
        <end position="302"/>
    </location>
</feature>
<dbReference type="KEGG" id="mlr:MELLADRAFT_88345"/>
<dbReference type="SUPFAM" id="SSF103473">
    <property type="entry name" value="MFS general substrate transporter"/>
    <property type="match status" value="1"/>
</dbReference>
<dbReference type="AlphaFoldDB" id="F4RRE0"/>
<dbReference type="FunCoup" id="F4RRE0">
    <property type="interactions" value="18"/>
</dbReference>
<dbReference type="InterPro" id="IPR011701">
    <property type="entry name" value="MFS"/>
</dbReference>
<feature type="transmembrane region" description="Helical" evidence="7">
    <location>
        <begin position="73"/>
        <end position="92"/>
    </location>
</feature>
<reference evidence="10" key="1">
    <citation type="journal article" date="2011" name="Proc. Natl. Acad. Sci. U.S.A.">
        <title>Obligate biotrophy features unraveled by the genomic analysis of rust fungi.</title>
        <authorList>
            <person name="Duplessis S."/>
            <person name="Cuomo C.A."/>
            <person name="Lin Y.-C."/>
            <person name="Aerts A."/>
            <person name="Tisserant E."/>
            <person name="Veneault-Fourrey C."/>
            <person name="Joly D.L."/>
            <person name="Hacquard S."/>
            <person name="Amselem J."/>
            <person name="Cantarel B.L."/>
            <person name="Chiu R."/>
            <person name="Coutinho P.M."/>
            <person name="Feau N."/>
            <person name="Field M."/>
            <person name="Frey P."/>
            <person name="Gelhaye E."/>
            <person name="Goldberg J."/>
            <person name="Grabherr M.G."/>
            <person name="Kodira C.D."/>
            <person name="Kohler A."/>
            <person name="Kuees U."/>
            <person name="Lindquist E.A."/>
            <person name="Lucas S.M."/>
            <person name="Mago R."/>
            <person name="Mauceli E."/>
            <person name="Morin E."/>
            <person name="Murat C."/>
            <person name="Pangilinan J.L."/>
            <person name="Park R."/>
            <person name="Pearson M."/>
            <person name="Quesneville H."/>
            <person name="Rouhier N."/>
            <person name="Sakthikumar S."/>
            <person name="Salamov A.A."/>
            <person name="Schmutz J."/>
            <person name="Selles B."/>
            <person name="Shapiro H."/>
            <person name="Tanguay P."/>
            <person name="Tuskan G.A."/>
            <person name="Henrissat B."/>
            <person name="Van de Peer Y."/>
            <person name="Rouze P."/>
            <person name="Ellis J.G."/>
            <person name="Dodds P.N."/>
            <person name="Schein J.E."/>
            <person name="Zhong S."/>
            <person name="Hamelin R.C."/>
            <person name="Grigoriev I.V."/>
            <person name="Szabo L.J."/>
            <person name="Martin F."/>
        </authorList>
    </citation>
    <scope>NUCLEOTIDE SEQUENCE [LARGE SCALE GENOMIC DNA]</scope>
    <source>
        <strain evidence="10">98AG31 / pathotype 3-4-7</strain>
    </source>
</reference>
<dbReference type="GO" id="GO:0015174">
    <property type="term" value="F:basic amino acid transmembrane transporter activity"/>
    <property type="evidence" value="ECO:0007669"/>
    <property type="project" value="TreeGrafter"/>
</dbReference>
<name>F4RRE0_MELLP</name>
<evidence type="ECO:0000256" key="1">
    <source>
        <dbReference type="ARBA" id="ARBA00004127"/>
    </source>
</evidence>
<feature type="transmembrane region" description="Helical" evidence="7">
    <location>
        <begin position="322"/>
        <end position="341"/>
    </location>
</feature>
<feature type="transmembrane region" description="Helical" evidence="7">
    <location>
        <begin position="374"/>
        <end position="394"/>
    </location>
</feature>
<feature type="transmembrane region" description="Helical" evidence="7">
    <location>
        <begin position="104"/>
        <end position="122"/>
    </location>
</feature>
<evidence type="ECO:0000313" key="10">
    <source>
        <dbReference type="Proteomes" id="UP000001072"/>
    </source>
</evidence>
<keyword evidence="5 7" id="KW-0472">Membrane</keyword>
<feature type="transmembrane region" description="Helical" evidence="7">
    <location>
        <begin position="348"/>
        <end position="368"/>
    </location>
</feature>
<dbReference type="InterPro" id="IPR020846">
    <property type="entry name" value="MFS_dom"/>
</dbReference>
<dbReference type="Pfam" id="PF07690">
    <property type="entry name" value="MFS_1"/>
    <property type="match status" value="1"/>
</dbReference>
<keyword evidence="4 7" id="KW-1133">Transmembrane helix</keyword>
<feature type="transmembrane region" description="Helical" evidence="7">
    <location>
        <begin position="160"/>
        <end position="181"/>
    </location>
</feature>
<evidence type="ECO:0000256" key="4">
    <source>
        <dbReference type="ARBA" id="ARBA00022989"/>
    </source>
</evidence>
<dbReference type="HOGENOM" id="CLU_000960_22_3_1"/>
<comment type="subcellular location">
    <subcellularLocation>
        <location evidence="1">Endomembrane system</location>
        <topology evidence="1">Multi-pass membrane protein</topology>
    </subcellularLocation>
</comment>
<feature type="transmembrane region" description="Helical" evidence="7">
    <location>
        <begin position="406"/>
        <end position="431"/>
    </location>
</feature>
<dbReference type="GO" id="GO:0012505">
    <property type="term" value="C:endomembrane system"/>
    <property type="evidence" value="ECO:0007669"/>
    <property type="project" value="UniProtKB-SubCell"/>
</dbReference>
<feature type="compositionally biased region" description="Polar residues" evidence="6">
    <location>
        <begin position="8"/>
        <end position="17"/>
    </location>
</feature>